<accession>A0A8J5JFC6</accession>
<comment type="caution">
    <text evidence="2">The sequence shown here is derived from an EMBL/GenBank/DDBJ whole genome shotgun (WGS) entry which is preliminary data.</text>
</comment>
<feature type="compositionally biased region" description="Polar residues" evidence="1">
    <location>
        <begin position="194"/>
        <end position="210"/>
    </location>
</feature>
<proteinExistence type="predicted"/>
<organism evidence="2 3">
    <name type="scientific">Homarus americanus</name>
    <name type="common">American lobster</name>
    <dbReference type="NCBI Taxonomy" id="6706"/>
    <lineage>
        <taxon>Eukaryota</taxon>
        <taxon>Metazoa</taxon>
        <taxon>Ecdysozoa</taxon>
        <taxon>Arthropoda</taxon>
        <taxon>Crustacea</taxon>
        <taxon>Multicrustacea</taxon>
        <taxon>Malacostraca</taxon>
        <taxon>Eumalacostraca</taxon>
        <taxon>Eucarida</taxon>
        <taxon>Decapoda</taxon>
        <taxon>Pleocyemata</taxon>
        <taxon>Astacidea</taxon>
        <taxon>Nephropoidea</taxon>
        <taxon>Nephropidae</taxon>
        <taxon>Homarus</taxon>
    </lineage>
</organism>
<dbReference type="EMBL" id="JAHLQT010039184">
    <property type="protein sequence ID" value="KAG7156301.1"/>
    <property type="molecule type" value="Genomic_DNA"/>
</dbReference>
<name>A0A8J5JFC6_HOMAM</name>
<gene>
    <name evidence="2" type="ORF">Hamer_G006025</name>
</gene>
<protein>
    <submittedName>
        <fullName evidence="2">Uncharacterized protein</fullName>
    </submittedName>
</protein>
<dbReference type="AlphaFoldDB" id="A0A8J5JFC6"/>
<dbReference type="Proteomes" id="UP000747542">
    <property type="component" value="Unassembled WGS sequence"/>
</dbReference>
<feature type="region of interest" description="Disordered" evidence="1">
    <location>
        <begin position="170"/>
        <end position="217"/>
    </location>
</feature>
<reference evidence="2" key="1">
    <citation type="journal article" date="2021" name="Sci. Adv.">
        <title>The American lobster genome reveals insights on longevity, neural, and immune adaptations.</title>
        <authorList>
            <person name="Polinski J.M."/>
            <person name="Zimin A.V."/>
            <person name="Clark K.F."/>
            <person name="Kohn A.B."/>
            <person name="Sadowski N."/>
            <person name="Timp W."/>
            <person name="Ptitsyn A."/>
            <person name="Khanna P."/>
            <person name="Romanova D.Y."/>
            <person name="Williams P."/>
            <person name="Greenwood S.J."/>
            <person name="Moroz L.L."/>
            <person name="Walt D.R."/>
            <person name="Bodnar A.G."/>
        </authorList>
    </citation>
    <scope>NUCLEOTIDE SEQUENCE</scope>
    <source>
        <strain evidence="2">GMGI-L3</strain>
    </source>
</reference>
<evidence type="ECO:0000313" key="2">
    <source>
        <dbReference type="EMBL" id="KAG7156301.1"/>
    </source>
</evidence>
<keyword evidence="3" id="KW-1185">Reference proteome</keyword>
<evidence type="ECO:0000256" key="1">
    <source>
        <dbReference type="SAM" id="MobiDB-lite"/>
    </source>
</evidence>
<evidence type="ECO:0000313" key="3">
    <source>
        <dbReference type="Proteomes" id="UP000747542"/>
    </source>
</evidence>
<sequence>MTSPVVCLIGERSPSLYISQSVLPSLLHLLVSPSLTPTPHRSPSSLLHLRESFLTLHLTGSPSLTSHIKVSPSLLLHITASPFLTPTSQRVLPLPTHHNESSYHPTPSHKGHRLVRDASRKNTHPKKGTREKVPHVEVTSVPPSLIMSSTSFSKMEAISQELQGTPHGTLLTGSMAGGPGKISFTRSMMDRGNEMNSHSGRTEGETSSVPQPDGRSL</sequence>